<keyword evidence="2" id="KW-1185">Reference proteome</keyword>
<reference evidence="1" key="2">
    <citation type="submission" date="2020-09" db="EMBL/GenBank/DDBJ databases">
        <authorList>
            <person name="Sun Q."/>
            <person name="Zhou Y."/>
        </authorList>
    </citation>
    <scope>NUCLEOTIDE SEQUENCE</scope>
    <source>
        <strain evidence="1">CGMCC 4.7278</strain>
    </source>
</reference>
<sequence>MVTDVTVAMKMSSLRQHYLVRFIRSTALAVLSARWCEPPCVADAIAPVCLAVASLFALATARRHMAYLVALSQRRSPAHALVARALLP</sequence>
<dbReference type="AlphaFoldDB" id="A0A917V9C4"/>
<organism evidence="1 2">
    <name type="scientific">Nocardia camponoti</name>
    <dbReference type="NCBI Taxonomy" id="1616106"/>
    <lineage>
        <taxon>Bacteria</taxon>
        <taxon>Bacillati</taxon>
        <taxon>Actinomycetota</taxon>
        <taxon>Actinomycetes</taxon>
        <taxon>Mycobacteriales</taxon>
        <taxon>Nocardiaceae</taxon>
        <taxon>Nocardia</taxon>
    </lineage>
</organism>
<dbReference type="EMBL" id="BMMW01000002">
    <property type="protein sequence ID" value="GGK51804.1"/>
    <property type="molecule type" value="Genomic_DNA"/>
</dbReference>
<evidence type="ECO:0000313" key="2">
    <source>
        <dbReference type="Proteomes" id="UP000612956"/>
    </source>
</evidence>
<protein>
    <submittedName>
        <fullName evidence="1">Uncharacterized protein</fullName>
    </submittedName>
</protein>
<comment type="caution">
    <text evidence="1">The sequence shown here is derived from an EMBL/GenBank/DDBJ whole genome shotgun (WGS) entry which is preliminary data.</text>
</comment>
<gene>
    <name evidence="1" type="ORF">GCM10011591_24380</name>
</gene>
<reference evidence="1" key="1">
    <citation type="journal article" date="2014" name="Int. J. Syst. Evol. Microbiol.">
        <title>Complete genome sequence of Corynebacterium casei LMG S-19264T (=DSM 44701T), isolated from a smear-ripened cheese.</title>
        <authorList>
            <consortium name="US DOE Joint Genome Institute (JGI-PGF)"/>
            <person name="Walter F."/>
            <person name="Albersmeier A."/>
            <person name="Kalinowski J."/>
            <person name="Ruckert C."/>
        </authorList>
    </citation>
    <scope>NUCLEOTIDE SEQUENCE</scope>
    <source>
        <strain evidence="1">CGMCC 4.7278</strain>
    </source>
</reference>
<evidence type="ECO:0000313" key="1">
    <source>
        <dbReference type="EMBL" id="GGK51804.1"/>
    </source>
</evidence>
<name>A0A917V9C4_9NOCA</name>
<proteinExistence type="predicted"/>
<dbReference type="Proteomes" id="UP000612956">
    <property type="component" value="Unassembled WGS sequence"/>
</dbReference>
<accession>A0A917V9C4</accession>